<reference evidence="3" key="2">
    <citation type="journal article" date="2019" name="Int. J. Syst. Evol. Microbiol.">
        <title>The Global Catalogue of Microorganisms (GCM) 10K type strain sequencing project: providing services to taxonomists for standard genome sequencing and annotation.</title>
        <authorList>
            <consortium name="The Broad Institute Genomics Platform"/>
            <consortium name="The Broad Institute Genome Sequencing Center for Infectious Disease"/>
            <person name="Wu L."/>
            <person name="Ma J."/>
        </authorList>
    </citation>
    <scope>NUCLEOTIDE SEQUENCE [LARGE SCALE GENOMIC DNA]</scope>
    <source>
        <strain evidence="3">NBRC 102030</strain>
    </source>
</reference>
<keyword evidence="3" id="KW-1185">Reference proteome</keyword>
<reference evidence="1" key="3">
    <citation type="submission" date="2023-02" db="EMBL/GenBank/DDBJ databases">
        <authorList>
            <person name="Sun Q."/>
            <person name="Mori K."/>
        </authorList>
    </citation>
    <scope>NUCLEOTIDE SEQUENCE</scope>
    <source>
        <strain evidence="1">NBRC 102030</strain>
    </source>
</reference>
<dbReference type="RefSeq" id="WP_193377977.1">
    <property type="nucleotide sequence ID" value="NZ_BPFC01000079.1"/>
</dbReference>
<proteinExistence type="predicted"/>
<dbReference type="EMBL" id="BSUY01000002">
    <property type="protein sequence ID" value="GMA84497.1"/>
    <property type="molecule type" value="Genomic_DNA"/>
</dbReference>
<dbReference type="EMBL" id="BSUY01000002">
    <property type="protein sequence ID" value="GMA84406.1"/>
    <property type="molecule type" value="Genomic_DNA"/>
</dbReference>
<evidence type="ECO:0008006" key="4">
    <source>
        <dbReference type="Google" id="ProtNLM"/>
    </source>
</evidence>
<comment type="caution">
    <text evidence="1">The sequence shown here is derived from an EMBL/GenBank/DDBJ whole genome shotgun (WGS) entry which is preliminary data.</text>
</comment>
<evidence type="ECO:0000313" key="3">
    <source>
        <dbReference type="Proteomes" id="UP001157046"/>
    </source>
</evidence>
<protein>
    <recommendedName>
        <fullName evidence="4">DNA-binding protein</fullName>
    </recommendedName>
</protein>
<evidence type="ECO:0000313" key="2">
    <source>
        <dbReference type="EMBL" id="GMA84497.1"/>
    </source>
</evidence>
<organism evidence="1 3">
    <name type="scientific">Shewanella glacialipiscicola</name>
    <dbReference type="NCBI Taxonomy" id="614069"/>
    <lineage>
        <taxon>Bacteria</taxon>
        <taxon>Pseudomonadati</taxon>
        <taxon>Pseudomonadota</taxon>
        <taxon>Gammaproteobacteria</taxon>
        <taxon>Alteromonadales</taxon>
        <taxon>Shewanellaceae</taxon>
        <taxon>Shewanella</taxon>
    </lineage>
</organism>
<name>A0ABQ6JA31_9GAMM</name>
<dbReference type="Proteomes" id="UP001157046">
    <property type="component" value="Unassembled WGS sequence"/>
</dbReference>
<sequence>MTGKPITEFQLIANSKGWTFEEIAKRWGKSERQLSRIAAAGEARDMDAVRGLPKKNSK</sequence>
<evidence type="ECO:0000313" key="1">
    <source>
        <dbReference type="EMBL" id="GMA84406.1"/>
    </source>
</evidence>
<accession>A0ABQ6JA31</accession>
<gene>
    <name evidence="1" type="ORF">GCM10025855_39390</name>
    <name evidence="2" type="ORF">GCM10025855_40300</name>
</gene>
<reference evidence="1" key="1">
    <citation type="journal article" date="2014" name="Int. J. Syst. Evol. Microbiol.">
        <title>Complete genome of a new Firmicutes species belonging to the dominant human colonic microbiota ('Ruminococcus bicirculans') reveals two chromosomes and a selective capacity to utilize plant glucans.</title>
        <authorList>
            <consortium name="NISC Comparative Sequencing Program"/>
            <person name="Wegmann U."/>
            <person name="Louis P."/>
            <person name="Goesmann A."/>
            <person name="Henrissat B."/>
            <person name="Duncan S.H."/>
            <person name="Flint H.J."/>
        </authorList>
    </citation>
    <scope>NUCLEOTIDE SEQUENCE</scope>
    <source>
        <strain evidence="1">NBRC 102030</strain>
    </source>
</reference>